<dbReference type="Bgee" id="ENSMMUG00000058592">
    <property type="expression patterns" value="Expressed in cerebellum and 5 other cell types or tissues"/>
</dbReference>
<protein>
    <submittedName>
        <fullName evidence="2">Uncharacterized protein</fullName>
    </submittedName>
</protein>
<proteinExistence type="predicted"/>
<dbReference type="VEuPathDB" id="HostDB:ENSMMUG00000058592"/>
<reference evidence="2" key="3">
    <citation type="submission" date="2019-01" db="EMBL/GenBank/DDBJ databases">
        <authorList>
            <person name="Graves T."/>
            <person name="Eichler E.E."/>
            <person name="Wilson R.K."/>
        </authorList>
    </citation>
    <scope>NUCLEOTIDE SEQUENCE [LARGE SCALE GENOMIC DNA]</scope>
    <source>
        <strain evidence="2">17573</strain>
    </source>
</reference>
<evidence type="ECO:0000313" key="3">
    <source>
        <dbReference type="Proteomes" id="UP000006718"/>
    </source>
</evidence>
<feature type="compositionally biased region" description="Polar residues" evidence="1">
    <location>
        <begin position="46"/>
        <end position="65"/>
    </location>
</feature>
<dbReference type="Ensembl" id="ENSMMUT00000103815.1">
    <property type="protein sequence ID" value="ENSMMUP00000065992.1"/>
    <property type="gene ID" value="ENSMMUG00000058592.1"/>
</dbReference>
<dbReference type="AlphaFoldDB" id="A0A5F7ZHU6"/>
<dbReference type="Proteomes" id="UP000006718">
    <property type="component" value="Chromosome 16"/>
</dbReference>
<accession>A0A5F7ZHU6</accession>
<feature type="region of interest" description="Disordered" evidence="1">
    <location>
        <begin position="145"/>
        <end position="172"/>
    </location>
</feature>
<dbReference type="Ensembl" id="ENSMMUT00000086287.1">
    <property type="protein sequence ID" value="ENSMMUP00000065194.1"/>
    <property type="gene ID" value="ENSMMUG00000058592.1"/>
</dbReference>
<name>A0A5F7ZHU6_MACMU</name>
<dbReference type="GeneTree" id="ENSGT00910000147558"/>
<keyword evidence="3" id="KW-1185">Reference proteome</keyword>
<evidence type="ECO:0000313" key="2">
    <source>
        <dbReference type="Ensembl" id="ENSMMUP00000065194.1"/>
    </source>
</evidence>
<reference evidence="2" key="2">
    <citation type="submission" date="2018-06" db="EMBL/GenBank/DDBJ databases">
        <authorList>
            <person name="Dutcher S."/>
            <person name="Fulton R."/>
            <person name="Lindsay T."/>
        </authorList>
    </citation>
    <scope>NUCLEOTIDE SEQUENCE [LARGE SCALE GENOMIC DNA]</scope>
    <source>
        <strain evidence="2">17573</strain>
    </source>
</reference>
<feature type="region of interest" description="Disordered" evidence="1">
    <location>
        <begin position="31"/>
        <end position="65"/>
    </location>
</feature>
<reference evidence="2" key="4">
    <citation type="submission" date="2025-05" db="UniProtKB">
        <authorList>
            <consortium name="Ensembl"/>
        </authorList>
    </citation>
    <scope>IDENTIFICATION</scope>
    <source>
        <strain evidence="2">17573</strain>
    </source>
</reference>
<organism evidence="2 3">
    <name type="scientific">Macaca mulatta</name>
    <name type="common">Rhesus macaque</name>
    <dbReference type="NCBI Taxonomy" id="9544"/>
    <lineage>
        <taxon>Eukaryota</taxon>
        <taxon>Metazoa</taxon>
        <taxon>Chordata</taxon>
        <taxon>Craniata</taxon>
        <taxon>Vertebrata</taxon>
        <taxon>Euteleostomi</taxon>
        <taxon>Mammalia</taxon>
        <taxon>Eutheria</taxon>
        <taxon>Euarchontoglires</taxon>
        <taxon>Primates</taxon>
        <taxon>Haplorrhini</taxon>
        <taxon>Catarrhini</taxon>
        <taxon>Cercopithecidae</taxon>
        <taxon>Cercopithecinae</taxon>
        <taxon>Macaca</taxon>
    </lineage>
</organism>
<evidence type="ECO:0000256" key="1">
    <source>
        <dbReference type="SAM" id="MobiDB-lite"/>
    </source>
</evidence>
<reference evidence="3" key="1">
    <citation type="journal article" date="2007" name="Science">
        <title>Evolutionary and biomedical insights from the rhesus macaque genome.</title>
        <authorList>
            <person name="Gibbs R.A."/>
            <person name="Rogers J."/>
            <person name="Katze M.G."/>
            <person name="Bumgarner R."/>
            <person name="Weinstock G.M."/>
            <person name="Mardis E.R."/>
            <person name="Remington K.A."/>
            <person name="Strausberg R.L."/>
            <person name="Venter J.C."/>
            <person name="Wilson R.K."/>
            <person name="Batzer M.A."/>
            <person name="Bustamante C.D."/>
            <person name="Eichler E.E."/>
            <person name="Hahn M.W."/>
            <person name="Hardison R.C."/>
            <person name="Makova K.D."/>
            <person name="Miller W."/>
            <person name="Milosavljevic A."/>
            <person name="Palermo R.E."/>
            <person name="Siepel A."/>
            <person name="Sikela J.M."/>
            <person name="Attaway T."/>
            <person name="Bell S."/>
            <person name="Bernard K.E."/>
            <person name="Buhay C.J."/>
            <person name="Chandrabose M.N."/>
            <person name="Dao M."/>
            <person name="Davis C."/>
            <person name="Delehaunty K.D."/>
            <person name="Ding Y."/>
            <person name="Dinh H.H."/>
            <person name="Dugan-Rocha S."/>
            <person name="Fulton L.A."/>
            <person name="Gabisi R.A."/>
            <person name="Garner T.T."/>
            <person name="Godfrey J."/>
            <person name="Hawes A.C."/>
            <person name="Hernandez J."/>
            <person name="Hines S."/>
            <person name="Holder M."/>
            <person name="Hume J."/>
            <person name="Jhangiani S.N."/>
            <person name="Joshi V."/>
            <person name="Khan Z.M."/>
            <person name="Kirkness E.F."/>
            <person name="Cree A."/>
            <person name="Fowler R.G."/>
            <person name="Lee S."/>
            <person name="Lewis L.R."/>
            <person name="Li Z."/>
            <person name="Liu Y.-S."/>
            <person name="Moore S.M."/>
            <person name="Muzny D."/>
            <person name="Nazareth L.V."/>
            <person name="Ngo D.N."/>
            <person name="Okwuonu G.O."/>
            <person name="Pai G."/>
            <person name="Parker D."/>
            <person name="Paul H.A."/>
            <person name="Pfannkoch C."/>
            <person name="Pohl C.S."/>
            <person name="Rogers Y.-H.C."/>
            <person name="Ruiz S.J."/>
            <person name="Sabo A."/>
            <person name="Santibanez J."/>
            <person name="Schneider B.W."/>
            <person name="Smith S.M."/>
            <person name="Sodergren E."/>
            <person name="Svatek A.F."/>
            <person name="Utterback T.R."/>
            <person name="Vattathil S."/>
            <person name="Warren W."/>
            <person name="White C.S."/>
            <person name="Chinwalla A.T."/>
            <person name="Feng Y."/>
            <person name="Halpern A.L."/>
            <person name="Hillier L.W."/>
            <person name="Huang X."/>
            <person name="Minx P."/>
            <person name="Nelson J.O."/>
            <person name="Pepin K.H."/>
            <person name="Qin X."/>
            <person name="Sutton G.G."/>
            <person name="Venter E."/>
            <person name="Walenz B.P."/>
            <person name="Wallis J.W."/>
            <person name="Worley K.C."/>
            <person name="Yang S.-P."/>
            <person name="Jones S.M."/>
            <person name="Marra M.A."/>
            <person name="Rocchi M."/>
            <person name="Schein J.E."/>
            <person name="Baertsch R."/>
            <person name="Clarke L."/>
            <person name="Csuros M."/>
            <person name="Glasscock J."/>
            <person name="Harris R.A."/>
            <person name="Havlak P."/>
            <person name="Jackson A.R."/>
            <person name="Jiang H."/>
            <person name="Liu Y."/>
            <person name="Messina D.N."/>
            <person name="Shen Y."/>
            <person name="Song H.X.-Z."/>
            <person name="Wylie T."/>
            <person name="Zhang L."/>
            <person name="Birney E."/>
            <person name="Han K."/>
            <person name="Konkel M.K."/>
            <person name="Lee J."/>
            <person name="Smit A.F.A."/>
            <person name="Ullmer B."/>
            <person name="Wang H."/>
            <person name="Xing J."/>
            <person name="Burhans R."/>
            <person name="Cheng Z."/>
            <person name="Karro J.E."/>
            <person name="Ma J."/>
            <person name="Raney B."/>
            <person name="She X."/>
            <person name="Cox M.J."/>
            <person name="Demuth J.P."/>
            <person name="Dumas L.J."/>
            <person name="Han S.-G."/>
            <person name="Hopkins J."/>
            <person name="Karimpour-Fard A."/>
            <person name="Kim Y.H."/>
            <person name="Pollack J.R."/>
            <person name="Vinar T."/>
            <person name="Addo-Quaye C."/>
            <person name="Degenhardt J."/>
            <person name="Denby A."/>
            <person name="Hubisz M.J."/>
            <person name="Indap A."/>
            <person name="Kosiol C."/>
            <person name="Lahn B.T."/>
            <person name="Lawson H.A."/>
            <person name="Marklein A."/>
            <person name="Nielsen R."/>
            <person name="Vallender E.J."/>
            <person name="Clark A.G."/>
            <person name="Ferguson B."/>
            <person name="Hernandez R.D."/>
            <person name="Hirani K."/>
            <person name="Kehrer-Sawatzki H."/>
            <person name="Kolb J."/>
            <person name="Patil S."/>
            <person name="Pu L.-L."/>
            <person name="Ren Y."/>
            <person name="Smith D.G."/>
            <person name="Wheeler D.A."/>
            <person name="Schenck I."/>
            <person name="Ball E.V."/>
            <person name="Chen R."/>
            <person name="Cooper D.N."/>
            <person name="Giardine B."/>
            <person name="Hsu F."/>
            <person name="Kent W.J."/>
            <person name="Lesk A."/>
            <person name="Nelson D.L."/>
            <person name="O'brien W.E."/>
            <person name="Pruefer K."/>
            <person name="Stenson P.D."/>
            <person name="Wallace J.C."/>
            <person name="Ke H."/>
            <person name="Liu X.-M."/>
            <person name="Wang P."/>
            <person name="Xiang A.P."/>
            <person name="Yang F."/>
            <person name="Barber G.P."/>
            <person name="Haussler D."/>
            <person name="Karolchik D."/>
            <person name="Kern A.D."/>
            <person name="Kuhn R.M."/>
            <person name="Smith K.E."/>
            <person name="Zwieg A.S."/>
        </authorList>
    </citation>
    <scope>NUCLEOTIDE SEQUENCE [LARGE SCALE GENOMIC DNA]</scope>
    <source>
        <strain evidence="3">17573</strain>
    </source>
</reference>
<sequence length="183" mass="19777">MEAPWLCLRAWTEGIDGGALALHFGKNTAQRSHPASLEKQPVPQALSRQPQALSRQPHSRSSQTTGLLSLLEPDSVLLPRKASSGVPSHSKLEAPSRELGKGKLPFFSSPTLPWFLPPYLCTFSLWLVVGQSHCTKTAYSIDPQSDFPRLSHPPSDGRLPPLSPAPSSSPLSSLLKPFLALTA</sequence>
<dbReference type="Ensembl" id="ENSMMUT00000103195.1">
    <property type="protein sequence ID" value="ENSMMUP00000074597.1"/>
    <property type="gene ID" value="ENSMMUG00000058592.1"/>
</dbReference>